<protein>
    <recommendedName>
        <fullName evidence="1">Reverse transcriptase Ty1/copia-type domain-containing protein</fullName>
    </recommendedName>
</protein>
<dbReference type="Gramene" id="Jr09_00480_p1">
    <property type="protein sequence ID" value="cds.Jr09_00480_p1"/>
    <property type="gene ID" value="Jr09_00480"/>
</dbReference>
<sequence length="414" mass="46539">MSAELQALQDNSTWTLEHLPPGKKPIGCKWVFKTKLKADGSIERYKARLVAKGYTQVEGLDYHETFAPVAKMTTVRCLLAIAATKNWIIHQLDVNNAFLHGFRQSQADHSLFTLVTHTSITIVLVYVDDILIAGNALSQIDFFKNLLSTHFKTKDLGTLKFFLGLEVARSSAGIFLNQRKYTLDILSDSGQLGARTASFPMEQHLKLSTEDGSLLPDPSIYRRLVGHLIYLTITRPDIVYAVNILSQFMHAPRVPHMTAATRVLRYLKGNPGQGIFFSSSSTTQVTAYTDSDWASCPTTRRSTIGYFIQLGTSPISWRTKKQTTVARSSAEAEYRAMAVTTCELTWLKQLLTDLSIPHPEPFNLYCDNQSALHIAHNPVFHERIKHIEIDCHITRDKIRSGLLKVVHTSSHEQI</sequence>
<dbReference type="CDD" id="cd09272">
    <property type="entry name" value="RNase_HI_RT_Ty1"/>
    <property type="match status" value="1"/>
</dbReference>
<dbReference type="AlphaFoldDB" id="A0A833USG7"/>
<evidence type="ECO:0000259" key="1">
    <source>
        <dbReference type="Pfam" id="PF07727"/>
    </source>
</evidence>
<organism evidence="2 3">
    <name type="scientific">Juglans regia</name>
    <name type="common">English walnut</name>
    <dbReference type="NCBI Taxonomy" id="51240"/>
    <lineage>
        <taxon>Eukaryota</taxon>
        <taxon>Viridiplantae</taxon>
        <taxon>Streptophyta</taxon>
        <taxon>Embryophyta</taxon>
        <taxon>Tracheophyta</taxon>
        <taxon>Spermatophyta</taxon>
        <taxon>Magnoliopsida</taxon>
        <taxon>eudicotyledons</taxon>
        <taxon>Gunneridae</taxon>
        <taxon>Pentapetalae</taxon>
        <taxon>rosids</taxon>
        <taxon>fabids</taxon>
        <taxon>Fagales</taxon>
        <taxon>Juglandaceae</taxon>
        <taxon>Juglans</taxon>
    </lineage>
</organism>
<comment type="caution">
    <text evidence="2">The sequence shown here is derived from an EMBL/GenBank/DDBJ whole genome shotgun (WGS) entry which is preliminary data.</text>
</comment>
<name>A0A833USG7_JUGRE</name>
<evidence type="ECO:0000313" key="3">
    <source>
        <dbReference type="Proteomes" id="UP000619265"/>
    </source>
</evidence>
<proteinExistence type="predicted"/>
<dbReference type="EMBL" id="LIHL02000009">
    <property type="protein sequence ID" value="KAF5459598.1"/>
    <property type="molecule type" value="Genomic_DNA"/>
</dbReference>
<evidence type="ECO:0000313" key="2">
    <source>
        <dbReference type="EMBL" id="KAF5459598.1"/>
    </source>
</evidence>
<dbReference type="SUPFAM" id="SSF56672">
    <property type="entry name" value="DNA/RNA polymerases"/>
    <property type="match status" value="1"/>
</dbReference>
<dbReference type="PANTHER" id="PTHR11439">
    <property type="entry name" value="GAG-POL-RELATED RETROTRANSPOSON"/>
    <property type="match status" value="1"/>
</dbReference>
<feature type="domain" description="Reverse transcriptase Ty1/copia-type" evidence="1">
    <location>
        <begin position="11"/>
        <end position="101"/>
    </location>
</feature>
<reference evidence="2" key="1">
    <citation type="submission" date="2015-10" db="EMBL/GenBank/DDBJ databases">
        <authorList>
            <person name="Martinez-Garcia P.J."/>
            <person name="Crepeau M.W."/>
            <person name="Puiu D."/>
            <person name="Gonzalez-Ibeas D."/>
            <person name="Whalen J."/>
            <person name="Stevens K."/>
            <person name="Paul R."/>
            <person name="Butterfield T."/>
            <person name="Britton M."/>
            <person name="Reagan R."/>
            <person name="Chakraborty S."/>
            <person name="Walawage S.L."/>
            <person name="Vasquez-Gross H.A."/>
            <person name="Cardeno C."/>
            <person name="Famula R."/>
            <person name="Pratt K."/>
            <person name="Kuruganti S."/>
            <person name="Aradhya M.K."/>
            <person name="Leslie C.A."/>
            <person name="Dandekar A.M."/>
            <person name="Salzberg S.L."/>
            <person name="Wegrzyn J.L."/>
            <person name="Langley C.H."/>
            <person name="Neale D.B."/>
        </authorList>
    </citation>
    <scope>NUCLEOTIDE SEQUENCE</scope>
    <source>
        <tissue evidence="2">Leaves</tissue>
    </source>
</reference>
<dbReference type="Proteomes" id="UP000619265">
    <property type="component" value="Unassembled WGS sequence"/>
</dbReference>
<dbReference type="InterPro" id="IPR013103">
    <property type="entry name" value="RVT_2"/>
</dbReference>
<accession>A0A833USG7</accession>
<gene>
    <name evidence="2" type="ORF">F2P56_019536</name>
</gene>
<dbReference type="InterPro" id="IPR043502">
    <property type="entry name" value="DNA/RNA_pol_sf"/>
</dbReference>
<dbReference type="Pfam" id="PF07727">
    <property type="entry name" value="RVT_2"/>
    <property type="match status" value="1"/>
</dbReference>
<dbReference type="PANTHER" id="PTHR11439:SF498">
    <property type="entry name" value="DNAK FAMILY PROTEIN"/>
    <property type="match status" value="1"/>
</dbReference>
<reference evidence="2" key="2">
    <citation type="submission" date="2020-03" db="EMBL/GenBank/DDBJ databases">
        <title>Walnut 2.0.</title>
        <authorList>
            <person name="Marrano A."/>
            <person name="Britton M."/>
            <person name="Zimin A.V."/>
            <person name="Zaini P.A."/>
            <person name="Workman R."/>
            <person name="Puiu D."/>
            <person name="Bianco L."/>
            <person name="Allen B.J."/>
            <person name="Troggio M."/>
            <person name="Leslie C.A."/>
            <person name="Timp W."/>
            <person name="Dendekar A."/>
            <person name="Salzberg S.L."/>
            <person name="Neale D.B."/>
        </authorList>
    </citation>
    <scope>NUCLEOTIDE SEQUENCE</scope>
    <source>
        <tissue evidence="2">Leaves</tissue>
    </source>
</reference>